<dbReference type="GO" id="GO:0004842">
    <property type="term" value="F:ubiquitin-protein transferase activity"/>
    <property type="evidence" value="ECO:0007669"/>
    <property type="project" value="InterPro"/>
</dbReference>
<comment type="caution">
    <text evidence="5">The sequence shown here is derived from an EMBL/GenBank/DDBJ whole genome shotgun (WGS) entry which is preliminary data.</text>
</comment>
<gene>
    <name evidence="5" type="ORF">Vretifemale_17493</name>
    <name evidence="6" type="ORF">Vretimale_16623</name>
</gene>
<organism evidence="5 7">
    <name type="scientific">Volvox reticuliferus</name>
    <dbReference type="NCBI Taxonomy" id="1737510"/>
    <lineage>
        <taxon>Eukaryota</taxon>
        <taxon>Viridiplantae</taxon>
        <taxon>Chlorophyta</taxon>
        <taxon>core chlorophytes</taxon>
        <taxon>Chlorophyceae</taxon>
        <taxon>CS clade</taxon>
        <taxon>Chlamydomonadales</taxon>
        <taxon>Volvocaceae</taxon>
        <taxon>Volvox</taxon>
    </lineage>
</organism>
<sequence length="796" mass="84544">MAPTATAAASYSLLDVLGSCNLKELHLKRADGNRTMDFLHKTCIVKKLIPSNAPAGNSYQCYVAVFDAALNGGLGLWILDYVEVVCADRYLTSSDPLEAQLLDGGFVKDWAQGRLKRAEDVIEAALGSDAALSTFQSSQLQQQLAQMRMLVSVLRSLDRIRTVAAGGMWAGTSTSPVASTDAVPDRLSVKGDLQRAILLEQALQVMDWFARQHLLGPGSNPGRFGAHMEWRRLVSRRTAKAPHRPIFLDELVQSLELRSSYPELSKAQMLKSVLLKSRDVDAATWRNKLALLLYYMMDAAVLDSGPGQGGPWGPRFQDAVEDMRRTFRLSASDVAVWQCYFLLDCSSPASTEAEDPFLARACALLTSYVTECTPFSFIEVLLALDRPDVALALDRGQSGSEPGGTKAPASTSGRCGRPLEQTLTLMNVRLRCGLMADALILLRQHTADLAARGKTETEVRSQTRVLLRHLAQWAKDADKVAGTAEVAGPDATRGGGWLNRLTELPLNATEEFVLVEWLVEQMRTPIGAFAPLFFLQRGRIAEAVSAWSKHAMASGSENSTPLFPLLQSSVDAEVEAALPLPLRSVSVPLPTAAVAATESSSQVLLDLAPGQGAVSILAGLVLYDVLDQATVLPFHGTEPPPLITRVVQLPASSPSAGELPPAPAVTAAGTATDAAIVSSGTSSGGELLSQPLAQAPPTQHKPQAPFTAEPLLMPNKAPFHVRPATSGLKDARPLAPSQPLGGGTGGGGGLLFSIGAGTASTGISLQSLLHPPSAAAGTGGVDSTRTRKRAKISDWV</sequence>
<dbReference type="PANTHER" id="PTHR47358">
    <property type="entry name" value="E3 UBIQUITIN-PROTEIN LIGASE HOS1"/>
    <property type="match status" value="1"/>
</dbReference>
<dbReference type="Pfam" id="PF13934">
    <property type="entry name" value="ELYS"/>
    <property type="match status" value="1"/>
</dbReference>
<evidence type="ECO:0000256" key="2">
    <source>
        <dbReference type="ARBA" id="ARBA00023242"/>
    </source>
</evidence>
<feature type="region of interest" description="Disordered" evidence="3">
    <location>
        <begin position="771"/>
        <end position="796"/>
    </location>
</feature>
<dbReference type="EMBL" id="BNCQ01000049">
    <property type="protein sequence ID" value="GIM13527.1"/>
    <property type="molecule type" value="Genomic_DNA"/>
</dbReference>
<dbReference type="Proteomes" id="UP000747110">
    <property type="component" value="Unassembled WGS sequence"/>
</dbReference>
<feature type="region of interest" description="Disordered" evidence="3">
    <location>
        <begin position="678"/>
        <end position="703"/>
    </location>
</feature>
<dbReference type="GO" id="GO:0005634">
    <property type="term" value="C:nucleus"/>
    <property type="evidence" value="ECO:0007669"/>
    <property type="project" value="UniProtKB-SubCell"/>
</dbReference>
<dbReference type="InterPro" id="IPR044718">
    <property type="entry name" value="HOS1"/>
</dbReference>
<dbReference type="Proteomes" id="UP000722791">
    <property type="component" value="Unassembled WGS sequence"/>
</dbReference>
<dbReference type="OrthoDB" id="20729at2759"/>
<evidence type="ECO:0000256" key="1">
    <source>
        <dbReference type="ARBA" id="ARBA00004123"/>
    </source>
</evidence>
<feature type="region of interest" description="Disordered" evidence="3">
    <location>
        <begin position="394"/>
        <end position="414"/>
    </location>
</feature>
<feature type="domain" description="ELYS-like" evidence="4">
    <location>
        <begin position="247"/>
        <end position="520"/>
    </location>
</feature>
<comment type="subcellular location">
    <subcellularLocation>
        <location evidence="1">Nucleus</location>
    </subcellularLocation>
</comment>
<reference evidence="5" key="1">
    <citation type="journal article" date="2021" name="Proc. Natl. Acad. Sci. U.S.A.">
        <title>Three genomes in the algal genus Volvox reveal the fate of a haploid sex-determining region after a transition to homothallism.</title>
        <authorList>
            <person name="Yamamoto K."/>
            <person name="Hamaji T."/>
            <person name="Kawai-Toyooka H."/>
            <person name="Matsuzaki R."/>
            <person name="Takahashi F."/>
            <person name="Nishimura Y."/>
            <person name="Kawachi M."/>
            <person name="Noguchi H."/>
            <person name="Minakuchi Y."/>
            <person name="Umen J.G."/>
            <person name="Toyoda A."/>
            <person name="Nozaki H."/>
        </authorList>
    </citation>
    <scope>NUCLEOTIDE SEQUENCE</scope>
    <source>
        <strain evidence="6">NIES-3785</strain>
        <strain evidence="5">NIES-3786</strain>
    </source>
</reference>
<dbReference type="EMBL" id="BNCP01000052">
    <property type="protein sequence ID" value="GIL89719.1"/>
    <property type="molecule type" value="Genomic_DNA"/>
</dbReference>
<evidence type="ECO:0000256" key="3">
    <source>
        <dbReference type="SAM" id="MobiDB-lite"/>
    </source>
</evidence>
<proteinExistence type="predicted"/>
<dbReference type="AlphaFoldDB" id="A0A8J4CTW1"/>
<dbReference type="GO" id="GO:0016567">
    <property type="term" value="P:protein ubiquitination"/>
    <property type="evidence" value="ECO:0007669"/>
    <property type="project" value="InterPro"/>
</dbReference>
<keyword evidence="7" id="KW-1185">Reference proteome</keyword>
<evidence type="ECO:0000259" key="4">
    <source>
        <dbReference type="Pfam" id="PF13934"/>
    </source>
</evidence>
<evidence type="ECO:0000313" key="5">
    <source>
        <dbReference type="EMBL" id="GIL89719.1"/>
    </source>
</evidence>
<accession>A0A8J4CTW1</accession>
<protein>
    <recommendedName>
        <fullName evidence="4">ELYS-like domain-containing protein</fullName>
    </recommendedName>
</protein>
<evidence type="ECO:0000313" key="7">
    <source>
        <dbReference type="Proteomes" id="UP000747110"/>
    </source>
</evidence>
<evidence type="ECO:0000313" key="6">
    <source>
        <dbReference type="EMBL" id="GIM13527.1"/>
    </source>
</evidence>
<dbReference type="PANTHER" id="PTHR47358:SF2">
    <property type="entry name" value="E3 UBIQUITIN-PROTEIN LIGASE HOS1"/>
    <property type="match status" value="1"/>
</dbReference>
<dbReference type="InterPro" id="IPR025151">
    <property type="entry name" value="ELYS_dom"/>
</dbReference>
<name>A0A8J4CTW1_9CHLO</name>
<keyword evidence="2" id="KW-0539">Nucleus</keyword>